<dbReference type="AlphaFoldDB" id="A0A1G7XHU0"/>
<keyword evidence="1" id="KW-1133">Transmembrane helix</keyword>
<evidence type="ECO:0000256" key="1">
    <source>
        <dbReference type="SAM" id="Phobius"/>
    </source>
</evidence>
<protein>
    <recommendedName>
        <fullName evidence="4">Aa3 type cytochrome c oxidase subunit IV</fullName>
    </recommendedName>
</protein>
<feature type="transmembrane region" description="Helical" evidence="1">
    <location>
        <begin position="35"/>
        <end position="55"/>
    </location>
</feature>
<keyword evidence="1" id="KW-0812">Transmembrane</keyword>
<accession>A0A1G7XHU0</accession>
<name>A0A1G7XHU0_9HYPH</name>
<proteinExistence type="predicted"/>
<reference evidence="2 3" key="1">
    <citation type="submission" date="2016-10" db="EMBL/GenBank/DDBJ databases">
        <authorList>
            <person name="de Groot N.N."/>
        </authorList>
    </citation>
    <scope>NUCLEOTIDE SEQUENCE [LARGE SCALE GENOMIC DNA]</scope>
    <source>
        <strain evidence="2 3">CGMCC 1.10267</strain>
    </source>
</reference>
<organism evidence="2 3">
    <name type="scientific">Pelagibacterium luteolum</name>
    <dbReference type="NCBI Taxonomy" id="440168"/>
    <lineage>
        <taxon>Bacteria</taxon>
        <taxon>Pseudomonadati</taxon>
        <taxon>Pseudomonadota</taxon>
        <taxon>Alphaproteobacteria</taxon>
        <taxon>Hyphomicrobiales</taxon>
        <taxon>Devosiaceae</taxon>
        <taxon>Pelagibacterium</taxon>
    </lineage>
</organism>
<dbReference type="STRING" id="440168.SAMN04487974_109120"/>
<evidence type="ECO:0008006" key="4">
    <source>
        <dbReference type="Google" id="ProtNLM"/>
    </source>
</evidence>
<gene>
    <name evidence="2" type="ORF">SAMN04487974_109120</name>
</gene>
<dbReference type="Proteomes" id="UP000199495">
    <property type="component" value="Unassembled WGS sequence"/>
</dbReference>
<dbReference type="EMBL" id="FNCS01000009">
    <property type="protein sequence ID" value="SDG83661.1"/>
    <property type="molecule type" value="Genomic_DNA"/>
</dbReference>
<dbReference type="RefSeq" id="WP_090597390.1">
    <property type="nucleotide sequence ID" value="NZ_FNCS01000009.1"/>
</dbReference>
<feature type="transmembrane region" description="Helical" evidence="1">
    <location>
        <begin position="61"/>
        <end position="78"/>
    </location>
</feature>
<sequence>MSDAQLVNIDPAIETPIPVQNDSDQQEHVRTFNSFVHVVLSFVLHAPLLLGGIYAMTLGGSVALGALMAVAGIAILILG</sequence>
<keyword evidence="1" id="KW-0472">Membrane</keyword>
<keyword evidence="3" id="KW-1185">Reference proteome</keyword>
<evidence type="ECO:0000313" key="2">
    <source>
        <dbReference type="EMBL" id="SDG83661.1"/>
    </source>
</evidence>
<evidence type="ECO:0000313" key="3">
    <source>
        <dbReference type="Proteomes" id="UP000199495"/>
    </source>
</evidence>